<reference evidence="3" key="2">
    <citation type="submission" date="2013-12" db="EMBL/GenBank/DDBJ databases">
        <authorList>
            <person name="Yu Y."/>
            <person name="Lee S."/>
            <person name="de Baynast K."/>
            <person name="Wissotski M."/>
            <person name="Liu L."/>
            <person name="Talag J."/>
            <person name="Goicoechea J."/>
            <person name="Angelova A."/>
            <person name="Jetty R."/>
            <person name="Kudrna D."/>
            <person name="Golser W."/>
            <person name="Rivera L."/>
            <person name="Zhang J."/>
            <person name="Wing R."/>
        </authorList>
    </citation>
    <scope>NUCLEOTIDE SEQUENCE</scope>
</reference>
<feature type="transmembrane region" description="Helical" evidence="1">
    <location>
        <begin position="20"/>
        <end position="44"/>
    </location>
</feature>
<feature type="transmembrane region" description="Helical" evidence="1">
    <location>
        <begin position="56"/>
        <end position="75"/>
    </location>
</feature>
<keyword evidence="1" id="KW-1133">Transmembrane helix</keyword>
<dbReference type="HOGENOM" id="CLU_141258_0_0_1"/>
<accession>A0A0D9X3T3</accession>
<evidence type="ECO:0000313" key="2">
    <source>
        <dbReference type="EnsemblPlants" id="LPERR08G01360.1"/>
    </source>
</evidence>
<protein>
    <submittedName>
        <fullName evidence="2">Uncharacterized protein</fullName>
    </submittedName>
</protein>
<keyword evidence="1" id="KW-0812">Transmembrane</keyword>
<name>A0A0D9X3T3_9ORYZ</name>
<proteinExistence type="predicted"/>
<dbReference type="EnsemblPlants" id="LPERR08G01360.1">
    <property type="protein sequence ID" value="LPERR08G01360.1"/>
    <property type="gene ID" value="LPERR08G01360"/>
</dbReference>
<reference evidence="2" key="3">
    <citation type="submission" date="2015-04" db="UniProtKB">
        <authorList>
            <consortium name="EnsemblPlants"/>
        </authorList>
    </citation>
    <scope>IDENTIFICATION</scope>
</reference>
<keyword evidence="3" id="KW-1185">Reference proteome</keyword>
<dbReference type="Proteomes" id="UP000032180">
    <property type="component" value="Chromosome 8"/>
</dbReference>
<evidence type="ECO:0000313" key="3">
    <source>
        <dbReference type="Proteomes" id="UP000032180"/>
    </source>
</evidence>
<dbReference type="eggNOG" id="ENOG502SDR9">
    <property type="taxonomic scope" value="Eukaryota"/>
</dbReference>
<sequence>MEVEMKPTATEVAQCRRREVAAAVAVDACLVVAAMGGASLLALWAVAFHPSNSRLWMVPVGLVLAFTPVVVYLALSFSQSPACDEVAAGKPMLTLSTVVVDK</sequence>
<dbReference type="PANTHER" id="PTHR35165">
    <property type="entry name" value="OS08G0113900 PROTEIN"/>
    <property type="match status" value="1"/>
</dbReference>
<reference evidence="2 3" key="1">
    <citation type="submission" date="2012-08" db="EMBL/GenBank/DDBJ databases">
        <title>Oryza genome evolution.</title>
        <authorList>
            <person name="Wing R.A."/>
        </authorList>
    </citation>
    <scope>NUCLEOTIDE SEQUENCE</scope>
</reference>
<evidence type="ECO:0000256" key="1">
    <source>
        <dbReference type="SAM" id="Phobius"/>
    </source>
</evidence>
<keyword evidence="1" id="KW-0472">Membrane</keyword>
<dbReference type="Pfam" id="PF16594">
    <property type="entry name" value="ATP-synt_Z"/>
    <property type="match status" value="1"/>
</dbReference>
<dbReference type="PANTHER" id="PTHR35165:SF6">
    <property type="entry name" value="OS08G0113900 PROTEIN"/>
    <property type="match status" value="1"/>
</dbReference>
<dbReference type="InterPro" id="IPR032238">
    <property type="entry name" value="ATP-synth_Z"/>
</dbReference>
<dbReference type="Gramene" id="LPERR08G01360.1">
    <property type="protein sequence ID" value="LPERR08G01360.1"/>
    <property type="gene ID" value="LPERR08G01360"/>
</dbReference>
<organism evidence="2 3">
    <name type="scientific">Leersia perrieri</name>
    <dbReference type="NCBI Taxonomy" id="77586"/>
    <lineage>
        <taxon>Eukaryota</taxon>
        <taxon>Viridiplantae</taxon>
        <taxon>Streptophyta</taxon>
        <taxon>Embryophyta</taxon>
        <taxon>Tracheophyta</taxon>
        <taxon>Spermatophyta</taxon>
        <taxon>Magnoliopsida</taxon>
        <taxon>Liliopsida</taxon>
        <taxon>Poales</taxon>
        <taxon>Poaceae</taxon>
        <taxon>BOP clade</taxon>
        <taxon>Oryzoideae</taxon>
        <taxon>Oryzeae</taxon>
        <taxon>Oryzinae</taxon>
        <taxon>Leersia</taxon>
    </lineage>
</organism>
<dbReference type="AlphaFoldDB" id="A0A0D9X3T3"/>